<dbReference type="STRING" id="166423.A0A0N0U721"/>
<accession>A0A0N0U721</accession>
<organism evidence="2 3">
    <name type="scientific">Melipona quadrifasciata</name>
    <dbReference type="NCBI Taxonomy" id="166423"/>
    <lineage>
        <taxon>Eukaryota</taxon>
        <taxon>Metazoa</taxon>
        <taxon>Ecdysozoa</taxon>
        <taxon>Arthropoda</taxon>
        <taxon>Hexapoda</taxon>
        <taxon>Insecta</taxon>
        <taxon>Pterygota</taxon>
        <taxon>Neoptera</taxon>
        <taxon>Endopterygota</taxon>
        <taxon>Hymenoptera</taxon>
        <taxon>Apocrita</taxon>
        <taxon>Aculeata</taxon>
        <taxon>Apoidea</taxon>
        <taxon>Anthophila</taxon>
        <taxon>Apidae</taxon>
        <taxon>Melipona</taxon>
    </lineage>
</organism>
<feature type="region of interest" description="Disordered" evidence="1">
    <location>
        <begin position="327"/>
        <end position="348"/>
    </location>
</feature>
<evidence type="ECO:0000313" key="2">
    <source>
        <dbReference type="EMBL" id="KOX78602.1"/>
    </source>
</evidence>
<dbReference type="Proteomes" id="UP000053105">
    <property type="component" value="Unassembled WGS sequence"/>
</dbReference>
<protein>
    <submittedName>
        <fullName evidence="2">Uncharacterized protein</fullName>
    </submittedName>
</protein>
<feature type="compositionally biased region" description="Basic and acidic residues" evidence="1">
    <location>
        <begin position="928"/>
        <end position="937"/>
    </location>
</feature>
<feature type="compositionally biased region" description="Polar residues" evidence="1">
    <location>
        <begin position="888"/>
        <end position="922"/>
    </location>
</feature>
<sequence length="937" mass="106611">MCHIVKQGLQPRSNNGPYQAGETRPWCDQAVSLRLTTDEEAACRHAIGPSALFESLSAKSNFGYCQNLGLDPWKVLDLFGNSDINRYFEILFVKRSTFLGSRLHHRVKFIAKNDAKKFASCISFKTGRAAEGPAKYQHCRTIKTHWRVIDGNNDKSSQELQHPSQLQKCNLGNGKLLWVESIKHSATALYVTHGTFSWRFDSNTSKIQLLALLPIFRETPKCQTALVKTRERCNFNPFSADKRDNPEGKVSRQIDSSVKKTLRNLSLICQIIILRLGSLSRVGVFMDTSQLNTVYADIIYLNQTSVNELLRSQALFKNTWDSKQQKKKRSVDTIPSMNPVDTREKDQTSRVTSNFPKSILVDQSPIWQTCHGADRNPGCNTPNKQLKLKGLRLLDVIKKILGHLLLLMFNYGFSWTLVFLTCIKYQKFLYGTMGLRSREKYFEIHREQYHNYQPKNDKSKSDKSVKVEECRSDNTPSIKGSKKRRVEIKGKQSERLSECRSPLRKVAGERGGEKRRVFDAEERKGGRGKKKGTEGRQMSGPSVRQAISASLWTPFATLRLPNPQSKPHQNINYSAKESNKHPICDDLISLKKIFGFVCYGKEFEFRWFEEHSGESNKCPFKTTKGHDSSSLGSLRYNKKIKQSVVLILRHPPTTLYNDKISDICFAKLTFCLPNFYTGLVEHAAKNETDYWVYYQSMREQANGQSAYPGGYQTVNQQVYANPDCSQSQNFLPSTSILENILRNGRKIADQGYFHSAENPMIPTNTENVPPICCQYSSCSPTATNGASPTVGYPSNAQEQTQHSPGQRNRYLVNYHGYPITVTTSINSSVQSMIPSSIENYEVQQRYERYTNVSNNEESSPNRTDEQASTDEYDQSYVTYPWMKSSNGNNVQASEIGPSTSIIPDESTSAVQDQSHNMHSSHYQQQLHQEQDQRLYNN</sequence>
<feature type="region of interest" description="Disordered" evidence="1">
    <location>
        <begin position="784"/>
        <end position="805"/>
    </location>
</feature>
<proteinExistence type="predicted"/>
<feature type="region of interest" description="Disordered" evidence="1">
    <location>
        <begin position="851"/>
        <end position="871"/>
    </location>
</feature>
<evidence type="ECO:0000313" key="3">
    <source>
        <dbReference type="Proteomes" id="UP000053105"/>
    </source>
</evidence>
<feature type="compositionally biased region" description="Basic and acidic residues" evidence="1">
    <location>
        <begin position="487"/>
        <end position="498"/>
    </location>
</feature>
<gene>
    <name evidence="2" type="ORF">WN51_07463</name>
</gene>
<keyword evidence="3" id="KW-1185">Reference proteome</keyword>
<dbReference type="OrthoDB" id="6159439at2759"/>
<feature type="compositionally biased region" description="Polar residues" evidence="1">
    <location>
        <begin position="851"/>
        <end position="861"/>
    </location>
</feature>
<feature type="compositionally biased region" description="Basic and acidic residues" evidence="1">
    <location>
        <begin position="452"/>
        <end position="472"/>
    </location>
</feature>
<dbReference type="EMBL" id="KQ435720">
    <property type="protein sequence ID" value="KOX78602.1"/>
    <property type="molecule type" value="Genomic_DNA"/>
</dbReference>
<feature type="compositionally biased region" description="Basic and acidic residues" evidence="1">
    <location>
        <begin position="506"/>
        <end position="525"/>
    </location>
</feature>
<dbReference type="AlphaFoldDB" id="A0A0N0U721"/>
<evidence type="ECO:0000256" key="1">
    <source>
        <dbReference type="SAM" id="MobiDB-lite"/>
    </source>
</evidence>
<feature type="region of interest" description="Disordered" evidence="1">
    <location>
        <begin position="452"/>
        <end position="542"/>
    </location>
</feature>
<feature type="region of interest" description="Disordered" evidence="1">
    <location>
        <begin position="888"/>
        <end position="937"/>
    </location>
</feature>
<name>A0A0N0U721_9HYME</name>
<reference evidence="2 3" key="1">
    <citation type="submission" date="2015-07" db="EMBL/GenBank/DDBJ databases">
        <title>The genome of Melipona quadrifasciata.</title>
        <authorList>
            <person name="Pan H."/>
            <person name="Kapheim K."/>
        </authorList>
    </citation>
    <scope>NUCLEOTIDE SEQUENCE [LARGE SCALE GENOMIC DNA]</scope>
    <source>
        <strain evidence="2">0111107301</strain>
        <tissue evidence="2">Whole body</tissue>
    </source>
</reference>